<keyword evidence="2" id="KW-0012">Acyltransferase</keyword>
<comment type="caution">
    <text evidence="4">The sequence shown here is derived from an EMBL/GenBank/DDBJ whole genome shotgun (WGS) entry which is preliminary data.</text>
</comment>
<accession>A0ABU8XFD5</accession>
<dbReference type="Proteomes" id="UP001367030">
    <property type="component" value="Unassembled WGS sequence"/>
</dbReference>
<evidence type="ECO:0000256" key="1">
    <source>
        <dbReference type="ARBA" id="ARBA00022679"/>
    </source>
</evidence>
<protein>
    <submittedName>
        <fullName evidence="4">GNAT family N-acetyltransferase</fullName>
    </submittedName>
</protein>
<dbReference type="PANTHER" id="PTHR43877:SF2">
    <property type="entry name" value="AMINOALKYLPHOSPHONATE N-ACETYLTRANSFERASE-RELATED"/>
    <property type="match status" value="1"/>
</dbReference>
<proteinExistence type="predicted"/>
<name>A0ABU8XFD5_9BURK</name>
<dbReference type="SUPFAM" id="SSF55729">
    <property type="entry name" value="Acyl-CoA N-acyltransferases (Nat)"/>
    <property type="match status" value="1"/>
</dbReference>
<evidence type="ECO:0000259" key="3">
    <source>
        <dbReference type="PROSITE" id="PS51186"/>
    </source>
</evidence>
<sequence length="156" mass="17360">MTATEVRVRAAREGDAEAAAACVRAAFERYVARIGRPPAPMLLDYPAVIAQGRAWVAELQGQVVGVLVQYETEDGFYIDTVAAAPHTQGTGVGRALLLFAEAEARVRGYESLYLCTNSMMTENQVFYPRIGYVEYDRRAQGGYDRVFYRKALQQRP</sequence>
<dbReference type="Pfam" id="PF13508">
    <property type="entry name" value="Acetyltransf_7"/>
    <property type="match status" value="1"/>
</dbReference>
<reference evidence="4 5" key="1">
    <citation type="submission" date="2024-03" db="EMBL/GenBank/DDBJ databases">
        <title>Novel species of the genus Variovorax.</title>
        <authorList>
            <person name="Liu Q."/>
            <person name="Xin Y.-H."/>
        </authorList>
    </citation>
    <scope>NUCLEOTIDE SEQUENCE [LARGE SCALE GENOMIC DNA]</scope>
    <source>
        <strain evidence="4 5">KACC 18901</strain>
    </source>
</reference>
<dbReference type="PROSITE" id="PS51186">
    <property type="entry name" value="GNAT"/>
    <property type="match status" value="1"/>
</dbReference>
<dbReference type="PANTHER" id="PTHR43877">
    <property type="entry name" value="AMINOALKYLPHOSPHONATE N-ACETYLTRANSFERASE-RELATED-RELATED"/>
    <property type="match status" value="1"/>
</dbReference>
<dbReference type="InterPro" id="IPR000182">
    <property type="entry name" value="GNAT_dom"/>
</dbReference>
<dbReference type="InterPro" id="IPR050832">
    <property type="entry name" value="Bact_Acetyltransf"/>
</dbReference>
<dbReference type="InterPro" id="IPR016181">
    <property type="entry name" value="Acyl_CoA_acyltransferase"/>
</dbReference>
<feature type="domain" description="N-acetyltransferase" evidence="3">
    <location>
        <begin position="6"/>
        <end position="153"/>
    </location>
</feature>
<evidence type="ECO:0000313" key="5">
    <source>
        <dbReference type="Proteomes" id="UP001367030"/>
    </source>
</evidence>
<keyword evidence="5" id="KW-1185">Reference proteome</keyword>
<dbReference type="RefSeq" id="WP_340337824.1">
    <property type="nucleotide sequence ID" value="NZ_JBBKZS010000012.1"/>
</dbReference>
<keyword evidence="1" id="KW-0808">Transferase</keyword>
<dbReference type="Gene3D" id="3.40.630.30">
    <property type="match status" value="1"/>
</dbReference>
<evidence type="ECO:0000313" key="4">
    <source>
        <dbReference type="EMBL" id="MEJ8857753.1"/>
    </source>
</evidence>
<gene>
    <name evidence="4" type="ORF">WKW79_24490</name>
</gene>
<dbReference type="EMBL" id="JBBKZS010000012">
    <property type="protein sequence ID" value="MEJ8857753.1"/>
    <property type="molecule type" value="Genomic_DNA"/>
</dbReference>
<organism evidence="4 5">
    <name type="scientific">Variovorax robiniae</name>
    <dbReference type="NCBI Taxonomy" id="1836199"/>
    <lineage>
        <taxon>Bacteria</taxon>
        <taxon>Pseudomonadati</taxon>
        <taxon>Pseudomonadota</taxon>
        <taxon>Betaproteobacteria</taxon>
        <taxon>Burkholderiales</taxon>
        <taxon>Comamonadaceae</taxon>
        <taxon>Variovorax</taxon>
    </lineage>
</organism>
<dbReference type="CDD" id="cd04301">
    <property type="entry name" value="NAT_SF"/>
    <property type="match status" value="1"/>
</dbReference>
<evidence type="ECO:0000256" key="2">
    <source>
        <dbReference type="ARBA" id="ARBA00023315"/>
    </source>
</evidence>